<dbReference type="InterPro" id="IPR015943">
    <property type="entry name" value="WD40/YVTN_repeat-like_dom_sf"/>
</dbReference>
<keyword evidence="5" id="KW-1185">Reference proteome</keyword>
<sequence>MKISGLLLILGLLLVNPLNAQMENQKLTDSINRMYVGTYTKKEGHVDGKARGIYLLNQHSDSGDLEFVCTAAEVTNPSFVKVGKMGKYLYSVSELGPNDAESGFVYSYEIQEDGSLRNIGKLGTGGFAPCHIALDRSGKYAFVSNYVGGVVMVYKIGPDGKLVKNQELKLESPDSAHAHSLKVSGDNRYAYIADLGNDRIWIYHFDRAEGKLTPHDQKFVELEHGAGPRHMSFAKNGSFAYSINELNSTVSVFAVKMNGGLELIQNISSLPGNYKNKNSAADIHLHPDGRFLYVSNRGHNSIAVFELNSETGKLSTVDFVPVAGKTPRNFAISPYGKYLYAASQDTGNITVYDINAETGKLKIHQELFEIKTPVCLEFVK</sequence>
<keyword evidence="2" id="KW-0119">Carbohydrate metabolism</keyword>
<comment type="similarity">
    <text evidence="1">Belongs to the cycloisomerase 2 family.</text>
</comment>
<proteinExistence type="inferred from homology"/>
<evidence type="ECO:0000256" key="3">
    <source>
        <dbReference type="SAM" id="SignalP"/>
    </source>
</evidence>
<evidence type="ECO:0000313" key="5">
    <source>
        <dbReference type="Proteomes" id="UP001155077"/>
    </source>
</evidence>
<evidence type="ECO:0000313" key="4">
    <source>
        <dbReference type="EMBL" id="MCM8569997.1"/>
    </source>
</evidence>
<dbReference type="InterPro" id="IPR050282">
    <property type="entry name" value="Cycloisomerase_2"/>
</dbReference>
<keyword evidence="3" id="KW-0732">Signal</keyword>
<dbReference type="Proteomes" id="UP001155077">
    <property type="component" value="Unassembled WGS sequence"/>
</dbReference>
<dbReference type="Pfam" id="PF10282">
    <property type="entry name" value="Lactonase"/>
    <property type="match status" value="1"/>
</dbReference>
<feature type="signal peptide" evidence="3">
    <location>
        <begin position="1"/>
        <end position="20"/>
    </location>
</feature>
<organism evidence="4 5">
    <name type="scientific">Gramella jeungdoensis</name>
    <dbReference type="NCBI Taxonomy" id="708091"/>
    <lineage>
        <taxon>Bacteria</taxon>
        <taxon>Pseudomonadati</taxon>
        <taxon>Bacteroidota</taxon>
        <taxon>Flavobacteriia</taxon>
        <taxon>Flavobacteriales</taxon>
        <taxon>Flavobacteriaceae</taxon>
        <taxon>Christiangramia</taxon>
    </lineage>
</organism>
<gene>
    <name evidence="4" type="ORF">NE848_11445</name>
</gene>
<dbReference type="SUPFAM" id="SSF51004">
    <property type="entry name" value="C-terminal (heme d1) domain of cytochrome cd1-nitrite reductase"/>
    <property type="match status" value="1"/>
</dbReference>
<dbReference type="RefSeq" id="WP_252113668.1">
    <property type="nucleotide sequence ID" value="NZ_JAMSCK010000004.1"/>
</dbReference>
<evidence type="ECO:0000256" key="1">
    <source>
        <dbReference type="ARBA" id="ARBA00005564"/>
    </source>
</evidence>
<dbReference type="InterPro" id="IPR011048">
    <property type="entry name" value="Haem_d1_sf"/>
</dbReference>
<dbReference type="PANTHER" id="PTHR30344">
    <property type="entry name" value="6-PHOSPHOGLUCONOLACTONASE-RELATED"/>
    <property type="match status" value="1"/>
</dbReference>
<dbReference type="EMBL" id="JAMSCK010000004">
    <property type="protein sequence ID" value="MCM8569997.1"/>
    <property type="molecule type" value="Genomic_DNA"/>
</dbReference>
<feature type="chain" id="PRO_5045645359" evidence="3">
    <location>
        <begin position="21"/>
        <end position="380"/>
    </location>
</feature>
<comment type="caution">
    <text evidence="4">The sequence shown here is derived from an EMBL/GenBank/DDBJ whole genome shotgun (WGS) entry which is preliminary data.</text>
</comment>
<dbReference type="InterPro" id="IPR019405">
    <property type="entry name" value="Lactonase_7-beta_prop"/>
</dbReference>
<accession>A0ABT0Z4C5</accession>
<keyword evidence="2" id="KW-0313">Glucose metabolism</keyword>
<protein>
    <submittedName>
        <fullName evidence="4">Lactonase family protein</fullName>
    </submittedName>
</protein>
<name>A0ABT0Z4C5_9FLAO</name>
<dbReference type="Gene3D" id="2.130.10.10">
    <property type="entry name" value="YVTN repeat-like/Quinoprotein amine dehydrogenase"/>
    <property type="match status" value="1"/>
</dbReference>
<reference evidence="4" key="1">
    <citation type="submission" date="2022-06" db="EMBL/GenBank/DDBJ databases">
        <title>Gramella sediminis sp. nov., isolated from deep-sea sediment of the Indian Ocean.</title>
        <authorList>
            <person name="Yang L."/>
        </authorList>
    </citation>
    <scope>NUCLEOTIDE SEQUENCE</scope>
    <source>
        <strain evidence="4">HMD3159</strain>
    </source>
</reference>
<evidence type="ECO:0000256" key="2">
    <source>
        <dbReference type="ARBA" id="ARBA00022526"/>
    </source>
</evidence>
<dbReference type="PANTHER" id="PTHR30344:SF1">
    <property type="entry name" value="6-PHOSPHOGLUCONOLACTONASE"/>
    <property type="match status" value="1"/>
</dbReference>